<organism evidence="1 2">
    <name type="scientific">Paramarasmius palmivorus</name>
    <dbReference type="NCBI Taxonomy" id="297713"/>
    <lineage>
        <taxon>Eukaryota</taxon>
        <taxon>Fungi</taxon>
        <taxon>Dikarya</taxon>
        <taxon>Basidiomycota</taxon>
        <taxon>Agaricomycotina</taxon>
        <taxon>Agaricomycetes</taxon>
        <taxon>Agaricomycetidae</taxon>
        <taxon>Agaricales</taxon>
        <taxon>Marasmiineae</taxon>
        <taxon>Marasmiaceae</taxon>
        <taxon>Paramarasmius</taxon>
    </lineage>
</organism>
<evidence type="ECO:0000313" key="2">
    <source>
        <dbReference type="Proteomes" id="UP001383192"/>
    </source>
</evidence>
<dbReference type="Proteomes" id="UP001383192">
    <property type="component" value="Unassembled WGS sequence"/>
</dbReference>
<sequence length="314" mass="36164">MSTALSLDITEQIITTLWLSPLSPSDRATFIKSSHLVSKTWNAVFSRVAARDVYILSASHGVQFLDIVSRCGTSHSDGHLLDRLCRSITFEHERKYFLPGPRNNEQLLGRVISVILQEITASPNRLPRLRRIALMLKNFLMATIFDYLPFFHVPYQVRELDINFWYSAEKDLKAVQVRDLMGSDKFYIGRGSLPFIRRLRVKGAPRGVVQDLLNACGSKERLLVFEQDAWEEEQSSCRNRILPSVYEDERFSDDEDTSEGEEEEEFYDCKEEFDRTEDIMWAILKSVSDMSLPPGFTKAEASRMLKVSKRHLAI</sequence>
<evidence type="ECO:0008006" key="3">
    <source>
        <dbReference type="Google" id="ProtNLM"/>
    </source>
</evidence>
<name>A0AAW0BZS2_9AGAR</name>
<reference evidence="1 2" key="1">
    <citation type="submission" date="2024-01" db="EMBL/GenBank/DDBJ databases">
        <title>A draft genome for a cacao thread blight-causing isolate of Paramarasmius palmivorus.</title>
        <authorList>
            <person name="Baruah I.K."/>
            <person name="Bukari Y."/>
            <person name="Amoako-Attah I."/>
            <person name="Meinhardt L.W."/>
            <person name="Bailey B.A."/>
            <person name="Cohen S.P."/>
        </authorList>
    </citation>
    <scope>NUCLEOTIDE SEQUENCE [LARGE SCALE GENOMIC DNA]</scope>
    <source>
        <strain evidence="1 2">GH-12</strain>
    </source>
</reference>
<gene>
    <name evidence="1" type="ORF">VNI00_013024</name>
</gene>
<accession>A0AAW0BZS2</accession>
<dbReference type="EMBL" id="JAYKXP010000064">
    <property type="protein sequence ID" value="KAK7032466.1"/>
    <property type="molecule type" value="Genomic_DNA"/>
</dbReference>
<dbReference type="AlphaFoldDB" id="A0AAW0BZS2"/>
<comment type="caution">
    <text evidence="1">The sequence shown here is derived from an EMBL/GenBank/DDBJ whole genome shotgun (WGS) entry which is preliminary data.</text>
</comment>
<evidence type="ECO:0000313" key="1">
    <source>
        <dbReference type="EMBL" id="KAK7032466.1"/>
    </source>
</evidence>
<keyword evidence="2" id="KW-1185">Reference proteome</keyword>
<protein>
    <recommendedName>
        <fullName evidence="3">F-box domain-containing protein</fullName>
    </recommendedName>
</protein>
<proteinExistence type="predicted"/>